<protein>
    <submittedName>
        <fullName evidence="1">Winged helix-turn-helix domain-containing protein</fullName>
    </submittedName>
</protein>
<reference evidence="1 2" key="1">
    <citation type="journal article" date="2019" name="Int. J. Syst. Evol. Microbiol.">
        <title>The Global Catalogue of Microorganisms (GCM) 10K type strain sequencing project: providing services to taxonomists for standard genome sequencing and annotation.</title>
        <authorList>
            <consortium name="The Broad Institute Genomics Platform"/>
            <consortium name="The Broad Institute Genome Sequencing Center for Infectious Disease"/>
            <person name="Wu L."/>
            <person name="Ma J."/>
        </authorList>
    </citation>
    <scope>NUCLEOTIDE SEQUENCE [LARGE SCALE GENOMIC DNA]</scope>
    <source>
        <strain evidence="1 2">DT85</strain>
    </source>
</reference>
<comment type="caution">
    <text evidence="1">The sequence shown here is derived from an EMBL/GenBank/DDBJ whole genome shotgun (WGS) entry which is preliminary data.</text>
</comment>
<evidence type="ECO:0000313" key="1">
    <source>
        <dbReference type="EMBL" id="MFC7236042.1"/>
    </source>
</evidence>
<dbReference type="InterPro" id="IPR036388">
    <property type="entry name" value="WH-like_DNA-bd_sf"/>
</dbReference>
<sequence>MSTNRLRPADRQLLAYLDDNPPEYVPLMATRLGLPLGHANDRVAALVERGYVRPVTNECIYRLTDDGRERLADAAADREPGLADD</sequence>
<proteinExistence type="predicted"/>
<dbReference type="GeneID" id="79267747"/>
<dbReference type="SUPFAM" id="SSF46785">
    <property type="entry name" value="Winged helix' DNA-binding domain"/>
    <property type="match status" value="1"/>
</dbReference>
<dbReference type="Proteomes" id="UP001596398">
    <property type="component" value="Unassembled WGS sequence"/>
</dbReference>
<accession>A0ABD5ZR39</accession>
<organism evidence="1 2">
    <name type="scientific">Halosegnis marinus</name>
    <dbReference type="NCBI Taxonomy" id="3034023"/>
    <lineage>
        <taxon>Archaea</taxon>
        <taxon>Methanobacteriati</taxon>
        <taxon>Methanobacteriota</taxon>
        <taxon>Stenosarchaea group</taxon>
        <taxon>Halobacteria</taxon>
        <taxon>Halobacteriales</taxon>
        <taxon>Natronomonadaceae</taxon>
        <taxon>Halosegnis</taxon>
    </lineage>
</organism>
<name>A0ABD5ZR39_9EURY</name>
<dbReference type="InterPro" id="IPR036390">
    <property type="entry name" value="WH_DNA-bd_sf"/>
</dbReference>
<gene>
    <name evidence="1" type="ORF">ACFQJ4_12015</name>
</gene>
<dbReference type="EMBL" id="JBHTAP010000001">
    <property type="protein sequence ID" value="MFC7236042.1"/>
    <property type="molecule type" value="Genomic_DNA"/>
</dbReference>
<dbReference type="RefSeq" id="WP_276234191.1">
    <property type="nucleotide sequence ID" value="NZ_CP119802.1"/>
</dbReference>
<evidence type="ECO:0000313" key="2">
    <source>
        <dbReference type="Proteomes" id="UP001596398"/>
    </source>
</evidence>
<keyword evidence="2" id="KW-1185">Reference proteome</keyword>
<dbReference type="Pfam" id="PF13412">
    <property type="entry name" value="HTH_24"/>
    <property type="match status" value="1"/>
</dbReference>
<dbReference type="AlphaFoldDB" id="A0ABD5ZR39"/>
<dbReference type="Gene3D" id="1.10.10.10">
    <property type="entry name" value="Winged helix-like DNA-binding domain superfamily/Winged helix DNA-binding domain"/>
    <property type="match status" value="1"/>
</dbReference>